<dbReference type="AlphaFoldDB" id="A0A4D9EJ21"/>
<sequence length="114" mass="12475">MRFPRALSGGFLVASLAGFANSALQGCPREESLPGQCEDSVSHIQLRNEEEEEGGFEAGKRYGQCEDSVSHIQLRNEEEEEGGFEAGKRYNCYEFPLPASFGNTEPDPSVPSTL</sequence>
<dbReference type="PROSITE" id="PS51257">
    <property type="entry name" value="PROKAR_LIPOPROTEIN"/>
    <property type="match status" value="1"/>
</dbReference>
<proteinExistence type="predicted"/>
<organism evidence="2 3">
    <name type="scientific">Platysternon megacephalum</name>
    <name type="common">big-headed turtle</name>
    <dbReference type="NCBI Taxonomy" id="55544"/>
    <lineage>
        <taxon>Eukaryota</taxon>
        <taxon>Metazoa</taxon>
        <taxon>Chordata</taxon>
        <taxon>Craniata</taxon>
        <taxon>Vertebrata</taxon>
        <taxon>Euteleostomi</taxon>
        <taxon>Archelosauria</taxon>
        <taxon>Testudinata</taxon>
        <taxon>Testudines</taxon>
        <taxon>Cryptodira</taxon>
        <taxon>Durocryptodira</taxon>
        <taxon>Testudinoidea</taxon>
        <taxon>Platysternidae</taxon>
        <taxon>Platysternon</taxon>
    </lineage>
</organism>
<keyword evidence="2" id="KW-0675">Receptor</keyword>
<dbReference type="EMBL" id="QXTE01000040">
    <property type="protein sequence ID" value="TFK10449.1"/>
    <property type="molecule type" value="Genomic_DNA"/>
</dbReference>
<feature type="signal peptide" evidence="1">
    <location>
        <begin position="1"/>
        <end position="22"/>
    </location>
</feature>
<reference evidence="2 3" key="2">
    <citation type="submission" date="2019-04" db="EMBL/GenBank/DDBJ databases">
        <title>The genome sequence of big-headed turtle.</title>
        <authorList>
            <person name="Gong S."/>
        </authorList>
    </citation>
    <scope>NUCLEOTIDE SEQUENCE [LARGE SCALE GENOMIC DNA]</scope>
    <source>
        <strain evidence="2">DO16091913</strain>
        <tissue evidence="2">Muscle</tissue>
    </source>
</reference>
<evidence type="ECO:0000256" key="1">
    <source>
        <dbReference type="SAM" id="SignalP"/>
    </source>
</evidence>
<feature type="chain" id="PRO_5020027915" evidence="1">
    <location>
        <begin position="23"/>
        <end position="114"/>
    </location>
</feature>
<dbReference type="Proteomes" id="UP000297703">
    <property type="component" value="Unassembled WGS sequence"/>
</dbReference>
<keyword evidence="1" id="KW-0732">Signal</keyword>
<name>A0A4D9EJ21_9SAUR</name>
<gene>
    <name evidence="2" type="ORF">DR999_PMT06371</name>
</gene>
<keyword evidence="3" id="KW-1185">Reference proteome</keyword>
<reference evidence="2 3" key="1">
    <citation type="submission" date="2019-04" db="EMBL/GenBank/DDBJ databases">
        <title>Draft genome of the big-headed turtle Platysternon megacephalum.</title>
        <authorList>
            <person name="Gong S."/>
        </authorList>
    </citation>
    <scope>NUCLEOTIDE SEQUENCE [LARGE SCALE GENOMIC DNA]</scope>
    <source>
        <strain evidence="2">DO16091913</strain>
        <tissue evidence="2">Muscle</tissue>
    </source>
</reference>
<protein>
    <submittedName>
        <fullName evidence="2">G-protein coupled receptor 12</fullName>
    </submittedName>
</protein>
<accession>A0A4D9EJ21</accession>
<comment type="caution">
    <text evidence="2">The sequence shown here is derived from an EMBL/GenBank/DDBJ whole genome shotgun (WGS) entry which is preliminary data.</text>
</comment>
<evidence type="ECO:0000313" key="2">
    <source>
        <dbReference type="EMBL" id="TFK10449.1"/>
    </source>
</evidence>
<evidence type="ECO:0000313" key="3">
    <source>
        <dbReference type="Proteomes" id="UP000297703"/>
    </source>
</evidence>